<keyword evidence="1" id="KW-0813">Transport</keyword>
<dbReference type="PANTHER" id="PTHR10219">
    <property type="entry name" value="GLYCOLIPID TRANSFER PROTEIN-RELATED"/>
    <property type="match status" value="1"/>
</dbReference>
<evidence type="ECO:0000256" key="1">
    <source>
        <dbReference type="ARBA" id="ARBA00022448"/>
    </source>
</evidence>
<dbReference type="GO" id="GO:1902387">
    <property type="term" value="F:ceramide 1-phosphate binding"/>
    <property type="evidence" value="ECO:0007669"/>
    <property type="project" value="TreeGrafter"/>
</dbReference>
<dbReference type="Gene3D" id="1.10.3520.10">
    <property type="entry name" value="Glycolipid transfer protein"/>
    <property type="match status" value="1"/>
</dbReference>
<feature type="domain" description="Glycolipid transfer protein" evidence="2">
    <location>
        <begin position="17"/>
        <end position="159"/>
    </location>
</feature>
<keyword evidence="4" id="KW-1185">Reference proteome</keyword>
<dbReference type="Pfam" id="PF08718">
    <property type="entry name" value="GLTP"/>
    <property type="match status" value="1"/>
</dbReference>
<protein>
    <submittedName>
        <fullName evidence="3">Glycolipid transfer protein</fullName>
    </submittedName>
</protein>
<name>A0A1D2NIZ9_ORCCI</name>
<dbReference type="GO" id="GO:0005829">
    <property type="term" value="C:cytosol"/>
    <property type="evidence" value="ECO:0007669"/>
    <property type="project" value="TreeGrafter"/>
</dbReference>
<dbReference type="GO" id="GO:1902388">
    <property type="term" value="F:ceramide 1-phosphate transfer activity"/>
    <property type="evidence" value="ECO:0007669"/>
    <property type="project" value="TreeGrafter"/>
</dbReference>
<organism evidence="3 4">
    <name type="scientific">Orchesella cincta</name>
    <name type="common">Springtail</name>
    <name type="synonym">Podura cincta</name>
    <dbReference type="NCBI Taxonomy" id="48709"/>
    <lineage>
        <taxon>Eukaryota</taxon>
        <taxon>Metazoa</taxon>
        <taxon>Ecdysozoa</taxon>
        <taxon>Arthropoda</taxon>
        <taxon>Hexapoda</taxon>
        <taxon>Collembola</taxon>
        <taxon>Entomobryomorpha</taxon>
        <taxon>Entomobryoidea</taxon>
        <taxon>Orchesellidae</taxon>
        <taxon>Orchesellinae</taxon>
        <taxon>Orchesella</taxon>
    </lineage>
</organism>
<dbReference type="OMA" id="HYLEDMI"/>
<accession>A0A1D2NIZ9</accession>
<dbReference type="SUPFAM" id="SSF110004">
    <property type="entry name" value="Glycolipid transfer protein, GLTP"/>
    <property type="match status" value="1"/>
</dbReference>
<dbReference type="OrthoDB" id="205255at2759"/>
<dbReference type="Proteomes" id="UP000094527">
    <property type="component" value="Unassembled WGS sequence"/>
</dbReference>
<dbReference type="FunFam" id="1.10.3520.10:FF:000001">
    <property type="entry name" value="Pleckstrin domain-containing family A member 8"/>
    <property type="match status" value="1"/>
</dbReference>
<evidence type="ECO:0000313" key="4">
    <source>
        <dbReference type="Proteomes" id="UP000094527"/>
    </source>
</evidence>
<evidence type="ECO:0000313" key="3">
    <source>
        <dbReference type="EMBL" id="ODN04936.1"/>
    </source>
</evidence>
<sequence>MKVTLDRWPGLSPDGKVPTREFLHCSNLVVRFIDTLGSSFGLVSRDVNGNIRKLMIKYLQDPERYKYLQDIVEEEIATKGLAAAEALLWLKRGLNFLCTFLQSIVADYEAHTEPDSLVTNLRSSYEATIAMYHGFLLRGIFNILLAASPSRPQLIQRLSVIVNEEDKQLFMAEVKTFYQGLRINLDSLYSFYSSRNLFQ</sequence>
<evidence type="ECO:0000259" key="2">
    <source>
        <dbReference type="Pfam" id="PF08718"/>
    </source>
</evidence>
<dbReference type="InterPro" id="IPR036497">
    <property type="entry name" value="GLTP_sf"/>
</dbReference>
<dbReference type="PANTHER" id="PTHR10219:SF25">
    <property type="entry name" value="PLECKSTRIN HOMOLOGY DOMAIN-CONTAINING FAMILY A MEMBER 8"/>
    <property type="match status" value="1"/>
</dbReference>
<dbReference type="InterPro" id="IPR014830">
    <property type="entry name" value="Glycolipid_transfer_prot_dom"/>
</dbReference>
<dbReference type="GO" id="GO:0016020">
    <property type="term" value="C:membrane"/>
    <property type="evidence" value="ECO:0007669"/>
    <property type="project" value="TreeGrafter"/>
</dbReference>
<dbReference type="AlphaFoldDB" id="A0A1D2NIZ9"/>
<dbReference type="EMBL" id="LJIJ01000032">
    <property type="protein sequence ID" value="ODN04936.1"/>
    <property type="molecule type" value="Genomic_DNA"/>
</dbReference>
<proteinExistence type="predicted"/>
<gene>
    <name evidence="3" type="ORF">Ocin01_01716</name>
</gene>
<comment type="caution">
    <text evidence="3">The sequence shown here is derived from an EMBL/GenBank/DDBJ whole genome shotgun (WGS) entry which is preliminary data.</text>
</comment>
<dbReference type="STRING" id="48709.A0A1D2NIZ9"/>
<reference evidence="3 4" key="1">
    <citation type="journal article" date="2016" name="Genome Biol. Evol.">
        <title>Gene Family Evolution Reflects Adaptation to Soil Environmental Stressors in the Genome of the Collembolan Orchesella cincta.</title>
        <authorList>
            <person name="Faddeeva-Vakhrusheva A."/>
            <person name="Derks M.F."/>
            <person name="Anvar S.Y."/>
            <person name="Agamennone V."/>
            <person name="Suring W."/>
            <person name="Smit S."/>
            <person name="van Straalen N.M."/>
            <person name="Roelofs D."/>
        </authorList>
    </citation>
    <scope>NUCLEOTIDE SEQUENCE [LARGE SCALE GENOMIC DNA]</scope>
    <source>
        <tissue evidence="3">Mixed pool</tissue>
    </source>
</reference>